<evidence type="ECO:0000313" key="3">
    <source>
        <dbReference type="EMBL" id="QJA69511.1"/>
    </source>
</evidence>
<accession>A0A6M3JKD2</accession>
<protein>
    <submittedName>
        <fullName evidence="3">Uncharacterized protein</fullName>
    </submittedName>
</protein>
<keyword evidence="1" id="KW-0812">Transmembrane</keyword>
<gene>
    <name evidence="3" type="ORF">MM415A04518_0004</name>
    <name evidence="2" type="ORF">MM415B01736_0013</name>
</gene>
<feature type="transmembrane region" description="Helical" evidence="1">
    <location>
        <begin position="23"/>
        <end position="41"/>
    </location>
</feature>
<evidence type="ECO:0000256" key="1">
    <source>
        <dbReference type="SAM" id="Phobius"/>
    </source>
</evidence>
<dbReference type="AlphaFoldDB" id="A0A6M3JKD2"/>
<dbReference type="EMBL" id="MT141712">
    <property type="protein sequence ID" value="QJA69511.1"/>
    <property type="molecule type" value="Genomic_DNA"/>
</dbReference>
<dbReference type="EMBL" id="MT141251">
    <property type="protein sequence ID" value="QJA57047.1"/>
    <property type="molecule type" value="Genomic_DNA"/>
</dbReference>
<name>A0A6M3JKD2_9ZZZZ</name>
<evidence type="ECO:0000313" key="2">
    <source>
        <dbReference type="EMBL" id="QJA57047.1"/>
    </source>
</evidence>
<reference evidence="3" key="1">
    <citation type="submission" date="2020-03" db="EMBL/GenBank/DDBJ databases">
        <title>The deep terrestrial virosphere.</title>
        <authorList>
            <person name="Holmfeldt K."/>
            <person name="Nilsson E."/>
            <person name="Simone D."/>
            <person name="Lopez-Fernandez M."/>
            <person name="Wu X."/>
            <person name="de Brujin I."/>
            <person name="Lundin D."/>
            <person name="Andersson A."/>
            <person name="Bertilsson S."/>
            <person name="Dopson M."/>
        </authorList>
    </citation>
    <scope>NUCLEOTIDE SEQUENCE</scope>
    <source>
        <strain evidence="3">MM415A04518</strain>
        <strain evidence="2">MM415B01736</strain>
    </source>
</reference>
<sequence length="71" mass="8212">MKIDITFVCPFCGHNMEAAQRCLYPLAFIVFPCVCGGLDYIKYNKKKKNERIRKANIPRHPVFGDHLIDGR</sequence>
<keyword evidence="1" id="KW-0472">Membrane</keyword>
<organism evidence="3">
    <name type="scientific">viral metagenome</name>
    <dbReference type="NCBI Taxonomy" id="1070528"/>
    <lineage>
        <taxon>unclassified sequences</taxon>
        <taxon>metagenomes</taxon>
        <taxon>organismal metagenomes</taxon>
    </lineage>
</organism>
<keyword evidence="1" id="KW-1133">Transmembrane helix</keyword>
<proteinExistence type="predicted"/>